<dbReference type="OrthoDB" id="5189092at2"/>
<feature type="compositionally biased region" description="Low complexity" evidence="1">
    <location>
        <begin position="13"/>
        <end position="24"/>
    </location>
</feature>
<organism evidence="3 4">
    <name type="scientific">Bifidobacterium samirii</name>
    <dbReference type="NCBI Taxonomy" id="2306974"/>
    <lineage>
        <taxon>Bacteria</taxon>
        <taxon>Bacillati</taxon>
        <taxon>Actinomycetota</taxon>
        <taxon>Actinomycetes</taxon>
        <taxon>Bifidobacteriales</taxon>
        <taxon>Bifidobacteriaceae</taxon>
        <taxon>Bifidobacterium</taxon>
    </lineage>
</organism>
<reference evidence="3 4" key="1">
    <citation type="submission" date="2018-09" db="EMBL/GenBank/DDBJ databases">
        <title>Characterization of the phylogenetic diversity of five novel species belonging to the genus Bifidobacterium.</title>
        <authorList>
            <person name="Lugli G.A."/>
            <person name="Duranti S."/>
            <person name="Milani C."/>
        </authorList>
    </citation>
    <scope>NUCLEOTIDE SEQUENCE [LARGE SCALE GENOMIC DNA]</scope>
    <source>
        <strain evidence="3 4">2033B</strain>
    </source>
</reference>
<gene>
    <name evidence="3" type="ORF">D2E24_0453</name>
</gene>
<evidence type="ECO:0000256" key="2">
    <source>
        <dbReference type="SAM" id="Phobius"/>
    </source>
</evidence>
<proteinExistence type="predicted"/>
<dbReference type="Proteomes" id="UP000287470">
    <property type="component" value="Unassembled WGS sequence"/>
</dbReference>
<dbReference type="EMBL" id="QXGK01000003">
    <property type="protein sequence ID" value="RSX58093.1"/>
    <property type="molecule type" value="Genomic_DNA"/>
</dbReference>
<evidence type="ECO:0000313" key="4">
    <source>
        <dbReference type="Proteomes" id="UP000287470"/>
    </source>
</evidence>
<comment type="caution">
    <text evidence="3">The sequence shown here is derived from an EMBL/GenBank/DDBJ whole genome shotgun (WGS) entry which is preliminary data.</text>
</comment>
<name>A0A430FVW6_9BIFI</name>
<sequence>MTERNTRGRTGARRTSSSTSARARSAAERRRQATYRRRRIVVGAVAVILLALAVFCGYALVRLAGSAGAAVGWGAGRTLEREAVPDAPKVSAVRSCTASDVDVTLAASTATVGVGGSVDFSITLRYTGSAKQGCLIDASDDAAVLTVSSGDQTIWRSDVCPADPYWLLLATGDEDTHTVTWNTVASSDSCVADADLPKVNAGTYVAALEFPDLPKLDGGSVAVAVQ</sequence>
<keyword evidence="4" id="KW-1185">Reference proteome</keyword>
<protein>
    <submittedName>
        <fullName evidence="3">Uncharacterized protein</fullName>
    </submittedName>
</protein>
<dbReference type="AlphaFoldDB" id="A0A430FVW6"/>
<evidence type="ECO:0000256" key="1">
    <source>
        <dbReference type="SAM" id="MobiDB-lite"/>
    </source>
</evidence>
<keyword evidence="2" id="KW-0472">Membrane</keyword>
<feature type="region of interest" description="Disordered" evidence="1">
    <location>
        <begin position="1"/>
        <end position="30"/>
    </location>
</feature>
<accession>A0A430FVW6</accession>
<keyword evidence="2" id="KW-1133">Transmembrane helix</keyword>
<dbReference type="RefSeq" id="WP_125967735.1">
    <property type="nucleotide sequence ID" value="NZ_QXGK01000003.1"/>
</dbReference>
<keyword evidence="2" id="KW-0812">Transmembrane</keyword>
<evidence type="ECO:0000313" key="3">
    <source>
        <dbReference type="EMBL" id="RSX58093.1"/>
    </source>
</evidence>
<feature type="transmembrane region" description="Helical" evidence="2">
    <location>
        <begin position="40"/>
        <end position="61"/>
    </location>
</feature>